<sequence>MKDSPNQSPRNDYIPLPEERRLFLEEKYKRRNLAPEALLIRPGLRKLHLATIVLAFGTGGYFTLFADFGDKETCFSPLRRLYRRKVDDFWSLSEEEKKQLKEQGRL</sequence>
<comment type="caution">
    <text evidence="2">The sequence shown here is derived from an EMBL/GenBank/DDBJ whole genome shotgun (WGS) entry which is preliminary data.</text>
</comment>
<evidence type="ECO:0008006" key="4">
    <source>
        <dbReference type="Google" id="ProtNLM"/>
    </source>
</evidence>
<feature type="transmembrane region" description="Helical" evidence="1">
    <location>
        <begin position="47"/>
        <end position="66"/>
    </location>
</feature>
<dbReference type="AlphaFoldDB" id="A0AAD4HAB4"/>
<name>A0AAD4HAB4_9FUNG</name>
<keyword evidence="3" id="KW-1185">Reference proteome</keyword>
<evidence type="ECO:0000256" key="1">
    <source>
        <dbReference type="SAM" id="Phobius"/>
    </source>
</evidence>
<proteinExistence type="predicted"/>
<dbReference type="Proteomes" id="UP001194580">
    <property type="component" value="Unassembled WGS sequence"/>
</dbReference>
<keyword evidence="1" id="KW-0812">Transmembrane</keyword>
<keyword evidence="1" id="KW-1133">Transmembrane helix</keyword>
<organism evidence="2 3">
    <name type="scientific">Linnemannia exigua</name>
    <dbReference type="NCBI Taxonomy" id="604196"/>
    <lineage>
        <taxon>Eukaryota</taxon>
        <taxon>Fungi</taxon>
        <taxon>Fungi incertae sedis</taxon>
        <taxon>Mucoromycota</taxon>
        <taxon>Mortierellomycotina</taxon>
        <taxon>Mortierellomycetes</taxon>
        <taxon>Mortierellales</taxon>
        <taxon>Mortierellaceae</taxon>
        <taxon>Linnemannia</taxon>
    </lineage>
</organism>
<reference evidence="2" key="1">
    <citation type="journal article" date="2020" name="Fungal Divers.">
        <title>Resolving the Mortierellaceae phylogeny through synthesis of multi-gene phylogenetics and phylogenomics.</title>
        <authorList>
            <person name="Vandepol N."/>
            <person name="Liber J."/>
            <person name="Desiro A."/>
            <person name="Na H."/>
            <person name="Kennedy M."/>
            <person name="Barry K."/>
            <person name="Grigoriev I.V."/>
            <person name="Miller A.N."/>
            <person name="O'Donnell K."/>
            <person name="Stajich J.E."/>
            <person name="Bonito G."/>
        </authorList>
    </citation>
    <scope>NUCLEOTIDE SEQUENCE</scope>
    <source>
        <strain evidence="2">NRRL 28262</strain>
    </source>
</reference>
<dbReference type="EMBL" id="JAAAIL010000185">
    <property type="protein sequence ID" value="KAG0278576.1"/>
    <property type="molecule type" value="Genomic_DNA"/>
</dbReference>
<gene>
    <name evidence="2" type="ORF">BGZ95_003661</name>
</gene>
<evidence type="ECO:0000313" key="3">
    <source>
        <dbReference type="Proteomes" id="UP001194580"/>
    </source>
</evidence>
<evidence type="ECO:0000313" key="2">
    <source>
        <dbReference type="EMBL" id="KAG0278576.1"/>
    </source>
</evidence>
<keyword evidence="1" id="KW-0472">Membrane</keyword>
<protein>
    <recommendedName>
        <fullName evidence="4">Transmembrane protein</fullName>
    </recommendedName>
</protein>
<accession>A0AAD4HAB4</accession>